<keyword evidence="7" id="KW-1185">Reference proteome</keyword>
<evidence type="ECO:0000313" key="6">
    <source>
        <dbReference type="EMBL" id="ORM87928.1"/>
    </source>
</evidence>
<dbReference type="Pfam" id="PF03466">
    <property type="entry name" value="LysR_substrate"/>
    <property type="match status" value="1"/>
</dbReference>
<proteinExistence type="inferred from homology"/>
<feature type="domain" description="HTH lysR-type" evidence="5">
    <location>
        <begin position="4"/>
        <end position="61"/>
    </location>
</feature>
<evidence type="ECO:0000256" key="1">
    <source>
        <dbReference type="ARBA" id="ARBA00009437"/>
    </source>
</evidence>
<reference evidence="6 7" key="1">
    <citation type="journal article" date="2017" name="Antonie Van Leeuwenhoek">
        <title>Phylogenomic resolution of the bacterial genus Pantoea and its relationship with Erwinia and Tatumella.</title>
        <authorList>
            <person name="Palmer M."/>
            <person name="Steenkamp E.T."/>
            <person name="Coetzee M.P."/>
            <person name="Chan W.Y."/>
            <person name="van Zyl E."/>
            <person name="De Maayer P."/>
            <person name="Coutinho T.A."/>
            <person name="Blom J."/>
            <person name="Smits T.H."/>
            <person name="Duffy B."/>
            <person name="Venter S.N."/>
        </authorList>
    </citation>
    <scope>NUCLEOTIDE SEQUENCE [LARGE SCALE GENOMIC DNA]</scope>
    <source>
        <strain evidence="6 7">LMG 2657</strain>
    </source>
</reference>
<evidence type="ECO:0000256" key="2">
    <source>
        <dbReference type="ARBA" id="ARBA00023015"/>
    </source>
</evidence>
<protein>
    <submittedName>
        <fullName evidence="6">LysR family transcriptional regulator</fullName>
    </submittedName>
</protein>
<keyword evidence="4" id="KW-0804">Transcription</keyword>
<dbReference type="Gene3D" id="3.40.190.290">
    <property type="match status" value="1"/>
</dbReference>
<dbReference type="SUPFAM" id="SSF53850">
    <property type="entry name" value="Periplasmic binding protein-like II"/>
    <property type="match status" value="1"/>
</dbReference>
<dbReference type="InterPro" id="IPR005119">
    <property type="entry name" value="LysR_subst-bd"/>
</dbReference>
<gene>
    <name evidence="6" type="ORF">HA50_28745</name>
</gene>
<dbReference type="PANTHER" id="PTHR30126:SF88">
    <property type="entry name" value="TRANSCRIPTIONAL REGULATOR-RELATED"/>
    <property type="match status" value="1"/>
</dbReference>
<evidence type="ECO:0000259" key="5">
    <source>
        <dbReference type="PROSITE" id="PS50931"/>
    </source>
</evidence>
<dbReference type="GO" id="GO:0000976">
    <property type="term" value="F:transcription cis-regulatory region binding"/>
    <property type="evidence" value="ECO:0007669"/>
    <property type="project" value="TreeGrafter"/>
</dbReference>
<keyword evidence="2" id="KW-0805">Transcription regulation</keyword>
<dbReference type="Gene3D" id="1.10.10.10">
    <property type="entry name" value="Winged helix-like DNA-binding domain superfamily/Winged helix DNA-binding domain"/>
    <property type="match status" value="1"/>
</dbReference>
<dbReference type="InterPro" id="IPR036388">
    <property type="entry name" value="WH-like_DNA-bd_sf"/>
</dbReference>
<comment type="caution">
    <text evidence="6">The sequence shown here is derived from an EMBL/GenBank/DDBJ whole genome shotgun (WGS) entry which is preliminary data.</text>
</comment>
<keyword evidence="3" id="KW-0238">DNA-binding</keyword>
<dbReference type="InterPro" id="IPR000847">
    <property type="entry name" value="LysR_HTH_N"/>
</dbReference>
<accession>A0A1X1EG50</accession>
<dbReference type="Proteomes" id="UP000193749">
    <property type="component" value="Unassembled WGS sequence"/>
</dbReference>
<evidence type="ECO:0000313" key="7">
    <source>
        <dbReference type="Proteomes" id="UP000193749"/>
    </source>
</evidence>
<dbReference type="RefSeq" id="WP_084880891.1">
    <property type="nucleotide sequence ID" value="NZ_JAGGMY010000004.1"/>
</dbReference>
<dbReference type="Pfam" id="PF00126">
    <property type="entry name" value="HTH_1"/>
    <property type="match status" value="1"/>
</dbReference>
<dbReference type="EMBL" id="MLJI01000003">
    <property type="protein sequence ID" value="ORM87928.1"/>
    <property type="molecule type" value="Genomic_DNA"/>
</dbReference>
<comment type="similarity">
    <text evidence="1">Belongs to the LysR transcriptional regulatory family.</text>
</comment>
<dbReference type="InterPro" id="IPR036390">
    <property type="entry name" value="WH_DNA-bd_sf"/>
</dbReference>
<evidence type="ECO:0000256" key="3">
    <source>
        <dbReference type="ARBA" id="ARBA00023125"/>
    </source>
</evidence>
<dbReference type="AlphaFoldDB" id="A0A1X1EG50"/>
<dbReference type="PANTHER" id="PTHR30126">
    <property type="entry name" value="HTH-TYPE TRANSCRIPTIONAL REGULATOR"/>
    <property type="match status" value="1"/>
</dbReference>
<evidence type="ECO:0000256" key="4">
    <source>
        <dbReference type="ARBA" id="ARBA00023163"/>
    </source>
</evidence>
<dbReference type="OrthoDB" id="6988449at2"/>
<dbReference type="GO" id="GO:0003700">
    <property type="term" value="F:DNA-binding transcription factor activity"/>
    <property type="evidence" value="ECO:0007669"/>
    <property type="project" value="InterPro"/>
</dbReference>
<dbReference type="PROSITE" id="PS50931">
    <property type="entry name" value="HTH_LYSR"/>
    <property type="match status" value="1"/>
</dbReference>
<name>A0A1X1EG50_PANCY</name>
<sequence length="300" mass="33666">MFKTTLEQWAILDKVVELGGFNQAAEAMNRSQSSVSYNLSLLQERLGISLLRIEGRRALLTPPGETLLAQVRPLLNAFHVLESRAASLHDGARTQLELVVDNIFPRQTLFRVLQQFQQQYPATQIQLTEVLEYDDPLHPAVPDADVMVMTRREDVSGRGQWLMNVDFLAVIHRDHPLLSLAQPLTEYDLSRYPQIRIGTSRAQAPNASVGQSEQWFFSTVDTAVEAVMHQVGYGWLPQERISEALQQGVLQPLPLNHGGRRSTPMHLIVKKELIPLDDQVIALVELFTRYCSGQGAVPGT</sequence>
<dbReference type="SUPFAM" id="SSF46785">
    <property type="entry name" value="Winged helix' DNA-binding domain"/>
    <property type="match status" value="1"/>
</dbReference>
<organism evidence="6 7">
    <name type="scientific">Pantoea cypripedii</name>
    <name type="common">Pectobacterium cypripedii</name>
    <name type="synonym">Erwinia cypripedii</name>
    <dbReference type="NCBI Taxonomy" id="55209"/>
    <lineage>
        <taxon>Bacteria</taxon>
        <taxon>Pseudomonadati</taxon>
        <taxon>Pseudomonadota</taxon>
        <taxon>Gammaproteobacteria</taxon>
        <taxon>Enterobacterales</taxon>
        <taxon>Erwiniaceae</taxon>
        <taxon>Pantoea</taxon>
    </lineage>
</organism>
<dbReference type="STRING" id="55209.HA50_28745"/>